<evidence type="ECO:0000313" key="3">
    <source>
        <dbReference type="EMBL" id="GAA2441647.1"/>
    </source>
</evidence>
<dbReference type="InterPro" id="IPR007278">
    <property type="entry name" value="DUF397"/>
</dbReference>
<dbReference type="Pfam" id="PF04149">
    <property type="entry name" value="DUF397"/>
    <property type="match status" value="2"/>
</dbReference>
<feature type="region of interest" description="Disordered" evidence="1">
    <location>
        <begin position="1"/>
        <end position="20"/>
    </location>
</feature>
<evidence type="ECO:0000259" key="2">
    <source>
        <dbReference type="Pfam" id="PF04149"/>
    </source>
</evidence>
<sequence>MDSPTPRWRKSSRSDDHGGACVEVADLTSVDAVNAPWRKSSHSDQHGGECVEVADLAHVVGVRDSKDPDGPMLAVTAADWRSFIRRVKANEL</sequence>
<evidence type="ECO:0000313" key="4">
    <source>
        <dbReference type="Proteomes" id="UP001501231"/>
    </source>
</evidence>
<dbReference type="Proteomes" id="UP001501231">
    <property type="component" value="Unassembled WGS sequence"/>
</dbReference>
<accession>A0ABN3JZ54</accession>
<reference evidence="3 4" key="1">
    <citation type="journal article" date="2019" name="Int. J. Syst. Evol. Microbiol.">
        <title>The Global Catalogue of Microorganisms (GCM) 10K type strain sequencing project: providing services to taxonomists for standard genome sequencing and annotation.</title>
        <authorList>
            <consortium name="The Broad Institute Genomics Platform"/>
            <consortium name="The Broad Institute Genome Sequencing Center for Infectious Disease"/>
            <person name="Wu L."/>
            <person name="Ma J."/>
        </authorList>
    </citation>
    <scope>NUCLEOTIDE SEQUENCE [LARGE SCALE GENOMIC DNA]</scope>
    <source>
        <strain evidence="3 4">JCM 3325</strain>
    </source>
</reference>
<gene>
    <name evidence="3" type="ORF">GCM10010191_67380</name>
</gene>
<dbReference type="EMBL" id="BAAARW010000026">
    <property type="protein sequence ID" value="GAA2441647.1"/>
    <property type="molecule type" value="Genomic_DNA"/>
</dbReference>
<keyword evidence="4" id="KW-1185">Reference proteome</keyword>
<feature type="domain" description="DUF397" evidence="2">
    <location>
        <begin position="35"/>
        <end position="88"/>
    </location>
</feature>
<feature type="domain" description="DUF397" evidence="2">
    <location>
        <begin position="7"/>
        <end position="32"/>
    </location>
</feature>
<dbReference type="RefSeq" id="WP_344594482.1">
    <property type="nucleotide sequence ID" value="NZ_BAAARW010000026.1"/>
</dbReference>
<evidence type="ECO:0000256" key="1">
    <source>
        <dbReference type="SAM" id="MobiDB-lite"/>
    </source>
</evidence>
<name>A0ABN3JZ54_9ACTN</name>
<proteinExistence type="predicted"/>
<protein>
    <submittedName>
        <fullName evidence="3">DUF397 domain-containing protein</fullName>
    </submittedName>
</protein>
<comment type="caution">
    <text evidence="3">The sequence shown here is derived from an EMBL/GenBank/DDBJ whole genome shotgun (WGS) entry which is preliminary data.</text>
</comment>
<organism evidence="3 4">
    <name type="scientific">Actinomadura vinacea</name>
    <dbReference type="NCBI Taxonomy" id="115336"/>
    <lineage>
        <taxon>Bacteria</taxon>
        <taxon>Bacillati</taxon>
        <taxon>Actinomycetota</taxon>
        <taxon>Actinomycetes</taxon>
        <taxon>Streptosporangiales</taxon>
        <taxon>Thermomonosporaceae</taxon>
        <taxon>Actinomadura</taxon>
    </lineage>
</organism>